<keyword evidence="1" id="KW-0597">Phosphoprotein</keyword>
<accession>A0A6A5WB72</accession>
<keyword evidence="3 5" id="KW-0808">Transferase</keyword>
<dbReference type="InterPro" id="IPR029063">
    <property type="entry name" value="SAM-dependent_MTases_sf"/>
</dbReference>
<dbReference type="EMBL" id="ML977626">
    <property type="protein sequence ID" value="KAF1996385.1"/>
    <property type="molecule type" value="Genomic_DNA"/>
</dbReference>
<dbReference type="Proteomes" id="UP000799779">
    <property type="component" value="Unassembled WGS sequence"/>
</dbReference>
<dbReference type="CDD" id="cd02440">
    <property type="entry name" value="AdoMet_MTases"/>
    <property type="match status" value="1"/>
</dbReference>
<dbReference type="InterPro" id="IPR008854">
    <property type="entry name" value="TPMT"/>
</dbReference>
<protein>
    <submittedName>
        <fullName evidence="5">Thiopurine S-methyltransferase family protein</fullName>
    </submittedName>
</protein>
<evidence type="ECO:0000256" key="3">
    <source>
        <dbReference type="ARBA" id="ARBA00022679"/>
    </source>
</evidence>
<evidence type="ECO:0000313" key="6">
    <source>
        <dbReference type="Proteomes" id="UP000799779"/>
    </source>
</evidence>
<organism evidence="5 6">
    <name type="scientific">Amniculicola lignicola CBS 123094</name>
    <dbReference type="NCBI Taxonomy" id="1392246"/>
    <lineage>
        <taxon>Eukaryota</taxon>
        <taxon>Fungi</taxon>
        <taxon>Dikarya</taxon>
        <taxon>Ascomycota</taxon>
        <taxon>Pezizomycotina</taxon>
        <taxon>Dothideomycetes</taxon>
        <taxon>Pleosporomycetidae</taxon>
        <taxon>Pleosporales</taxon>
        <taxon>Amniculicolaceae</taxon>
        <taxon>Amniculicola</taxon>
    </lineage>
</organism>
<dbReference type="AlphaFoldDB" id="A0A6A5WB72"/>
<evidence type="ECO:0000256" key="4">
    <source>
        <dbReference type="ARBA" id="ARBA00022691"/>
    </source>
</evidence>
<evidence type="ECO:0000313" key="5">
    <source>
        <dbReference type="EMBL" id="KAF1996385.1"/>
    </source>
</evidence>
<dbReference type="SUPFAM" id="SSF53335">
    <property type="entry name" value="S-adenosyl-L-methionine-dependent methyltransferases"/>
    <property type="match status" value="1"/>
</dbReference>
<evidence type="ECO:0000256" key="1">
    <source>
        <dbReference type="ARBA" id="ARBA00022553"/>
    </source>
</evidence>
<keyword evidence="2 5" id="KW-0489">Methyltransferase</keyword>
<dbReference type="PANTHER" id="PTHR32183:SF6">
    <property type="entry name" value="CYSTEINE SULFINATE DESULFINASE_CYSTEINE DESULFURASE AND RELATED ENZYMES"/>
    <property type="match status" value="1"/>
</dbReference>
<evidence type="ECO:0000256" key="2">
    <source>
        <dbReference type="ARBA" id="ARBA00022603"/>
    </source>
</evidence>
<dbReference type="PANTHER" id="PTHR32183">
    <property type="match status" value="1"/>
</dbReference>
<name>A0A6A5WB72_9PLEO</name>
<dbReference type="GO" id="GO:0008757">
    <property type="term" value="F:S-adenosylmethionine-dependent methyltransferase activity"/>
    <property type="evidence" value="ECO:0007669"/>
    <property type="project" value="InterPro"/>
</dbReference>
<dbReference type="PROSITE" id="PS51585">
    <property type="entry name" value="SAM_MT_TPMT"/>
    <property type="match status" value="1"/>
</dbReference>
<sequence>MAGETTGRLIGHFQNIAEEQHGTGWSELWDNGESDLWDRGIPSPALTDIVAERRDLLSPVDANGVRKKALVPGCGKGHDAIMLALHGFDAWGLEISETAVSTAERYASEQMQSPSPENFARAEVGSGIEPGSVRFIQGDFFEQDWKVNLLGEAVKFDLIYDYTFLCALHPNMRCMWAKRMAELLKPGGLLICLEFPLWKDLKSPGPPWGLQGVYWDLLARGGDGLIEDGQGERPFPAMEHVQFVCELNHKPARSFKQGRGEDLLSLWRRL</sequence>
<keyword evidence="4" id="KW-0949">S-adenosyl-L-methionine</keyword>
<dbReference type="Pfam" id="PF05724">
    <property type="entry name" value="TPMT"/>
    <property type="match status" value="1"/>
</dbReference>
<dbReference type="GO" id="GO:0032259">
    <property type="term" value="P:methylation"/>
    <property type="evidence" value="ECO:0007669"/>
    <property type="project" value="UniProtKB-KW"/>
</dbReference>
<reference evidence="5" key="1">
    <citation type="journal article" date="2020" name="Stud. Mycol.">
        <title>101 Dothideomycetes genomes: a test case for predicting lifestyles and emergence of pathogens.</title>
        <authorList>
            <person name="Haridas S."/>
            <person name="Albert R."/>
            <person name="Binder M."/>
            <person name="Bloem J."/>
            <person name="Labutti K."/>
            <person name="Salamov A."/>
            <person name="Andreopoulos B."/>
            <person name="Baker S."/>
            <person name="Barry K."/>
            <person name="Bills G."/>
            <person name="Bluhm B."/>
            <person name="Cannon C."/>
            <person name="Castanera R."/>
            <person name="Culley D."/>
            <person name="Daum C."/>
            <person name="Ezra D."/>
            <person name="Gonzalez J."/>
            <person name="Henrissat B."/>
            <person name="Kuo A."/>
            <person name="Liang C."/>
            <person name="Lipzen A."/>
            <person name="Lutzoni F."/>
            <person name="Magnuson J."/>
            <person name="Mondo S."/>
            <person name="Nolan M."/>
            <person name="Ohm R."/>
            <person name="Pangilinan J."/>
            <person name="Park H.-J."/>
            <person name="Ramirez L."/>
            <person name="Alfaro M."/>
            <person name="Sun H."/>
            <person name="Tritt A."/>
            <person name="Yoshinaga Y."/>
            <person name="Zwiers L.-H."/>
            <person name="Turgeon B."/>
            <person name="Goodwin S."/>
            <person name="Spatafora J."/>
            <person name="Crous P."/>
            <person name="Grigoriev I."/>
        </authorList>
    </citation>
    <scope>NUCLEOTIDE SEQUENCE</scope>
    <source>
        <strain evidence="5">CBS 123094</strain>
    </source>
</reference>
<proteinExistence type="predicted"/>
<keyword evidence="6" id="KW-1185">Reference proteome</keyword>
<gene>
    <name evidence="5" type="ORF">P154DRAFT_498751</name>
</gene>
<dbReference type="OrthoDB" id="276151at2759"/>
<dbReference type="Gene3D" id="3.40.50.150">
    <property type="entry name" value="Vaccinia Virus protein VP39"/>
    <property type="match status" value="1"/>
</dbReference>